<dbReference type="SUPFAM" id="SSF81901">
    <property type="entry name" value="HCP-like"/>
    <property type="match status" value="1"/>
</dbReference>
<accession>A0AAD4EF65</accession>
<dbReference type="AlphaFoldDB" id="A0AAD4EF65"/>
<dbReference type="InterPro" id="IPR011990">
    <property type="entry name" value="TPR-like_helical_dom_sf"/>
</dbReference>
<name>A0AAD4EF65_9AGAM</name>
<feature type="non-terminal residue" evidence="1">
    <location>
        <position position="321"/>
    </location>
</feature>
<dbReference type="GeneID" id="64667566"/>
<organism evidence="1 2">
    <name type="scientific">Suillus fuscotomentosus</name>
    <dbReference type="NCBI Taxonomy" id="1912939"/>
    <lineage>
        <taxon>Eukaryota</taxon>
        <taxon>Fungi</taxon>
        <taxon>Dikarya</taxon>
        <taxon>Basidiomycota</taxon>
        <taxon>Agaricomycotina</taxon>
        <taxon>Agaricomycetes</taxon>
        <taxon>Agaricomycetidae</taxon>
        <taxon>Boletales</taxon>
        <taxon>Suillineae</taxon>
        <taxon>Suillaceae</taxon>
        <taxon>Suillus</taxon>
    </lineage>
</organism>
<proteinExistence type="predicted"/>
<gene>
    <name evidence="1" type="ORF">F5891DRAFT_889847</name>
</gene>
<comment type="caution">
    <text evidence="1">The sequence shown here is derived from an EMBL/GenBank/DDBJ whole genome shotgun (WGS) entry which is preliminary data.</text>
</comment>
<evidence type="ECO:0000313" key="1">
    <source>
        <dbReference type="EMBL" id="KAG1905031.1"/>
    </source>
</evidence>
<dbReference type="Gene3D" id="1.25.40.10">
    <property type="entry name" value="Tetratricopeptide repeat domain"/>
    <property type="match status" value="2"/>
</dbReference>
<sequence>VSHLNNVVEHFQLVLDQRPVSHPDHATALTNLAWARLLGYIRNDLKDIDATTSLFRDALALRPQHHLDHPLSLYNLTEALTWHYIKKRTAADIHEAAQHYHKLLPLCPEDTYLPNIAAGNGVNYHCSIDDLDTSIQLGRKAVSLCLEVHADRDTYLNNLASSLTSRFHHQGKPNDLNEAIPLHEEALTLHPPRHPCHDTTLNNLAAALDTRYRKSHVSEDLNEAIGLYRESIRLRRLDLPQRHVTLHNLSSVLCSRFTQTQKNEDVEEDITLCQQSLSALSSLHQDRYFSYMRLQEAYLSRYRILHDLADLSLAVENFRLA</sequence>
<evidence type="ECO:0000313" key="2">
    <source>
        <dbReference type="Proteomes" id="UP001195769"/>
    </source>
</evidence>
<feature type="non-terminal residue" evidence="1">
    <location>
        <position position="1"/>
    </location>
</feature>
<dbReference type="RefSeq" id="XP_041230606.1">
    <property type="nucleotide sequence ID" value="XM_041373268.1"/>
</dbReference>
<protein>
    <submittedName>
        <fullName evidence="1">Uncharacterized protein</fullName>
    </submittedName>
</protein>
<reference evidence="1" key="1">
    <citation type="journal article" date="2020" name="New Phytol.">
        <title>Comparative genomics reveals dynamic genome evolution in host specialist ectomycorrhizal fungi.</title>
        <authorList>
            <person name="Lofgren L.A."/>
            <person name="Nguyen N.H."/>
            <person name="Vilgalys R."/>
            <person name="Ruytinx J."/>
            <person name="Liao H.L."/>
            <person name="Branco S."/>
            <person name="Kuo A."/>
            <person name="LaButti K."/>
            <person name="Lipzen A."/>
            <person name="Andreopoulos W."/>
            <person name="Pangilinan J."/>
            <person name="Riley R."/>
            <person name="Hundley H."/>
            <person name="Na H."/>
            <person name="Barry K."/>
            <person name="Grigoriev I.V."/>
            <person name="Stajich J.E."/>
            <person name="Kennedy P.G."/>
        </authorList>
    </citation>
    <scope>NUCLEOTIDE SEQUENCE</scope>
    <source>
        <strain evidence="1">FC203</strain>
    </source>
</reference>
<keyword evidence="2" id="KW-1185">Reference proteome</keyword>
<dbReference type="EMBL" id="JABBWK010000008">
    <property type="protein sequence ID" value="KAG1905031.1"/>
    <property type="molecule type" value="Genomic_DNA"/>
</dbReference>
<dbReference type="Proteomes" id="UP001195769">
    <property type="component" value="Unassembled WGS sequence"/>
</dbReference>